<evidence type="ECO:0000256" key="5">
    <source>
        <dbReference type="ARBA" id="ARBA00022692"/>
    </source>
</evidence>
<dbReference type="SMART" id="SM01197">
    <property type="entry name" value="FANCL_C"/>
    <property type="match status" value="1"/>
</dbReference>
<dbReference type="eggNOG" id="KOG0800">
    <property type="taxonomic scope" value="Eukaryota"/>
</dbReference>
<keyword evidence="6" id="KW-0479">Metal-binding</keyword>
<feature type="region of interest" description="Disordered" evidence="13">
    <location>
        <begin position="217"/>
        <end position="243"/>
    </location>
</feature>
<evidence type="ECO:0000256" key="9">
    <source>
        <dbReference type="ARBA" id="ARBA00022833"/>
    </source>
</evidence>
<reference evidence="15 16" key="1">
    <citation type="journal article" date="2012" name="Genome Biol.">
        <title>Genome and low-iron response of an oceanic diatom adapted to chronic iron limitation.</title>
        <authorList>
            <person name="Lommer M."/>
            <person name="Specht M."/>
            <person name="Roy A.S."/>
            <person name="Kraemer L."/>
            <person name="Andreson R."/>
            <person name="Gutowska M.A."/>
            <person name="Wolf J."/>
            <person name="Bergner S.V."/>
            <person name="Schilhabel M.B."/>
            <person name="Klostermeier U.C."/>
            <person name="Beiko R.G."/>
            <person name="Rosenstiel P."/>
            <person name="Hippler M."/>
            <person name="Laroche J."/>
        </authorList>
    </citation>
    <scope>NUCLEOTIDE SEQUENCE [LARGE SCALE GENOMIC DNA]</scope>
    <source>
        <strain evidence="15 16">CCMP1005</strain>
    </source>
</reference>
<feature type="compositionally biased region" description="Polar residues" evidence="13">
    <location>
        <begin position="123"/>
        <end position="140"/>
    </location>
</feature>
<feature type="compositionally biased region" description="Basic and acidic residues" evidence="13">
    <location>
        <begin position="20"/>
        <end position="30"/>
    </location>
</feature>
<evidence type="ECO:0000256" key="12">
    <source>
        <dbReference type="PROSITE-ProRule" id="PRU00175"/>
    </source>
</evidence>
<dbReference type="PANTHER" id="PTHR45977">
    <property type="entry name" value="TARGET OF ERK KINASE MPK-1"/>
    <property type="match status" value="1"/>
</dbReference>
<dbReference type="GO" id="GO:0006511">
    <property type="term" value="P:ubiquitin-dependent protein catabolic process"/>
    <property type="evidence" value="ECO:0007669"/>
    <property type="project" value="TreeGrafter"/>
</dbReference>
<evidence type="ECO:0000256" key="8">
    <source>
        <dbReference type="ARBA" id="ARBA00022786"/>
    </source>
</evidence>
<dbReference type="OrthoDB" id="48923at2759"/>
<comment type="catalytic activity">
    <reaction evidence="1">
        <text>S-ubiquitinyl-[E2 ubiquitin-conjugating enzyme]-L-cysteine + [acceptor protein]-L-lysine = [E2 ubiquitin-conjugating enzyme]-L-cysteine + N(6)-ubiquitinyl-[acceptor protein]-L-lysine.</text>
        <dbReference type="EC" id="2.3.2.27"/>
    </reaction>
</comment>
<comment type="subcellular location">
    <subcellularLocation>
        <location evidence="2">Membrane</location>
        <topology evidence="2">Multi-pass membrane protein</topology>
    </subcellularLocation>
</comment>
<protein>
    <recommendedName>
        <fullName evidence="3">RING-type E3 ubiquitin transferase</fullName>
        <ecNumber evidence="3">2.3.2.27</ecNumber>
    </recommendedName>
</protein>
<dbReference type="AlphaFoldDB" id="K0T3W2"/>
<feature type="domain" description="RING-type" evidence="14">
    <location>
        <begin position="172"/>
        <end position="213"/>
    </location>
</feature>
<evidence type="ECO:0000256" key="10">
    <source>
        <dbReference type="ARBA" id="ARBA00022989"/>
    </source>
</evidence>
<feature type="compositionally biased region" description="Acidic residues" evidence="13">
    <location>
        <begin position="1"/>
        <end position="12"/>
    </location>
</feature>
<dbReference type="EC" id="2.3.2.27" evidence="3"/>
<evidence type="ECO:0000256" key="4">
    <source>
        <dbReference type="ARBA" id="ARBA00022679"/>
    </source>
</evidence>
<feature type="region of interest" description="Disordered" evidence="13">
    <location>
        <begin position="98"/>
        <end position="165"/>
    </location>
</feature>
<comment type="caution">
    <text evidence="15">The sequence shown here is derived from an EMBL/GenBank/DDBJ whole genome shotgun (WGS) entry which is preliminary data.</text>
</comment>
<dbReference type="Pfam" id="PF13639">
    <property type="entry name" value="zf-RING_2"/>
    <property type="match status" value="1"/>
</dbReference>
<keyword evidence="4" id="KW-0808">Transferase</keyword>
<keyword evidence="11" id="KW-0472">Membrane</keyword>
<feature type="non-terminal residue" evidence="15">
    <location>
        <position position="1"/>
    </location>
</feature>
<dbReference type="Gene3D" id="3.30.40.10">
    <property type="entry name" value="Zinc/RING finger domain, C3HC4 (zinc finger)"/>
    <property type="match status" value="1"/>
</dbReference>
<evidence type="ECO:0000259" key="14">
    <source>
        <dbReference type="PROSITE" id="PS50089"/>
    </source>
</evidence>
<evidence type="ECO:0000256" key="1">
    <source>
        <dbReference type="ARBA" id="ARBA00000900"/>
    </source>
</evidence>
<gene>
    <name evidence="15" type="ORF">THAOC_06726</name>
</gene>
<keyword evidence="10" id="KW-1133">Transmembrane helix</keyword>
<dbReference type="InterPro" id="IPR001841">
    <property type="entry name" value="Znf_RING"/>
</dbReference>
<dbReference type="GO" id="GO:0016020">
    <property type="term" value="C:membrane"/>
    <property type="evidence" value="ECO:0007669"/>
    <property type="project" value="UniProtKB-SubCell"/>
</dbReference>
<feature type="compositionally biased region" description="Basic and acidic residues" evidence="13">
    <location>
        <begin position="98"/>
        <end position="107"/>
    </location>
</feature>
<dbReference type="InterPro" id="IPR013083">
    <property type="entry name" value="Znf_RING/FYVE/PHD"/>
</dbReference>
<dbReference type="PROSITE" id="PS50089">
    <property type="entry name" value="ZF_RING_2"/>
    <property type="match status" value="1"/>
</dbReference>
<dbReference type="PANTHER" id="PTHR45977:SF4">
    <property type="entry name" value="RING-TYPE DOMAIN-CONTAINING PROTEIN"/>
    <property type="match status" value="1"/>
</dbReference>
<dbReference type="GO" id="GO:0008270">
    <property type="term" value="F:zinc ion binding"/>
    <property type="evidence" value="ECO:0007669"/>
    <property type="project" value="UniProtKB-KW"/>
</dbReference>
<keyword evidence="16" id="KW-1185">Reference proteome</keyword>
<evidence type="ECO:0000256" key="2">
    <source>
        <dbReference type="ARBA" id="ARBA00004141"/>
    </source>
</evidence>
<dbReference type="GO" id="GO:0061630">
    <property type="term" value="F:ubiquitin protein ligase activity"/>
    <property type="evidence" value="ECO:0007669"/>
    <property type="project" value="UniProtKB-EC"/>
</dbReference>
<keyword evidence="9" id="KW-0862">Zinc</keyword>
<evidence type="ECO:0000313" key="15">
    <source>
        <dbReference type="EMBL" id="EJK71799.1"/>
    </source>
</evidence>
<feature type="region of interest" description="Disordered" evidence="13">
    <location>
        <begin position="260"/>
        <end position="303"/>
    </location>
</feature>
<evidence type="ECO:0000256" key="7">
    <source>
        <dbReference type="ARBA" id="ARBA00022771"/>
    </source>
</evidence>
<evidence type="ECO:0000256" key="13">
    <source>
        <dbReference type="SAM" id="MobiDB-lite"/>
    </source>
</evidence>
<evidence type="ECO:0000256" key="6">
    <source>
        <dbReference type="ARBA" id="ARBA00022723"/>
    </source>
</evidence>
<dbReference type="EMBL" id="AGNL01006771">
    <property type="protein sequence ID" value="EJK71799.1"/>
    <property type="molecule type" value="Genomic_DNA"/>
</dbReference>
<organism evidence="15 16">
    <name type="scientific">Thalassiosira oceanica</name>
    <name type="common">Marine diatom</name>
    <dbReference type="NCBI Taxonomy" id="159749"/>
    <lineage>
        <taxon>Eukaryota</taxon>
        <taxon>Sar</taxon>
        <taxon>Stramenopiles</taxon>
        <taxon>Ochrophyta</taxon>
        <taxon>Bacillariophyta</taxon>
        <taxon>Coscinodiscophyceae</taxon>
        <taxon>Thalassiosirophycidae</taxon>
        <taxon>Thalassiosirales</taxon>
        <taxon>Thalassiosiraceae</taxon>
        <taxon>Thalassiosira</taxon>
    </lineage>
</organism>
<dbReference type="SUPFAM" id="SSF57850">
    <property type="entry name" value="RING/U-box"/>
    <property type="match status" value="1"/>
</dbReference>
<dbReference type="SMART" id="SM00184">
    <property type="entry name" value="RING"/>
    <property type="match status" value="1"/>
</dbReference>
<evidence type="ECO:0000256" key="3">
    <source>
        <dbReference type="ARBA" id="ARBA00012483"/>
    </source>
</evidence>
<feature type="compositionally biased region" description="Low complexity" evidence="13">
    <location>
        <begin position="276"/>
        <end position="289"/>
    </location>
</feature>
<name>K0T3W2_THAOC</name>
<evidence type="ECO:0000256" key="11">
    <source>
        <dbReference type="ARBA" id="ARBA00023136"/>
    </source>
</evidence>
<evidence type="ECO:0000313" key="16">
    <source>
        <dbReference type="Proteomes" id="UP000266841"/>
    </source>
</evidence>
<keyword evidence="8" id="KW-0833">Ubl conjugation pathway</keyword>
<keyword evidence="7 12" id="KW-0863">Zinc-finger</keyword>
<proteinExistence type="predicted"/>
<feature type="region of interest" description="Disordered" evidence="13">
    <location>
        <begin position="1"/>
        <end position="60"/>
    </location>
</feature>
<dbReference type="GO" id="GO:0016567">
    <property type="term" value="P:protein ubiquitination"/>
    <property type="evidence" value="ECO:0007669"/>
    <property type="project" value="TreeGrafter"/>
</dbReference>
<accession>K0T3W2</accession>
<sequence length="303" mass="33462">LSDAEDSDDEFVGDYNDCNELPKMDTKEEAPTPSSNPSFDEDDFTFGWENGEGLPTEVPGILLGDEELGSMGWVQRAALEDMHAEYVFRTKKFSVTEERTRRERKSSLESNMESMPLDGVEATSATPTKRPESNPNTPDTVSTNSSEDDVEENESLTPDADIQSNEDESFECTICISPVDDGDQVGVTVCGHIFHSECLKQWVARKNQCPLCKAAIASPRPARSGAEEEGSATPDNPANHPVNISDEMAAAHPRRLNRFLFPNSRPTTTPSPPRPSSLSLSFSNESEPNSRSRRRRTGLIIYE</sequence>
<keyword evidence="5" id="KW-0812">Transmembrane</keyword>
<dbReference type="Proteomes" id="UP000266841">
    <property type="component" value="Unassembled WGS sequence"/>
</dbReference>